<keyword evidence="2 7" id="KW-0812">Transmembrane</keyword>
<name>A0A2U1K8J2_ARTAN</name>
<dbReference type="STRING" id="35608.A0A2U1K8J2"/>
<feature type="transmembrane region" description="Helical" evidence="7">
    <location>
        <begin position="99"/>
        <end position="121"/>
    </location>
</feature>
<evidence type="ECO:0000256" key="5">
    <source>
        <dbReference type="ARBA" id="ARBA00023136"/>
    </source>
</evidence>
<dbReference type="AlphaFoldDB" id="A0A2U1K8J2"/>
<dbReference type="GO" id="GO:0016020">
    <property type="term" value="C:membrane"/>
    <property type="evidence" value="ECO:0007669"/>
    <property type="project" value="UniProtKB-SubCell"/>
</dbReference>
<comment type="caution">
    <text evidence="8">The sequence shown here is derived from an EMBL/GenBank/DDBJ whole genome shotgun (WGS) entry which is preliminary data.</text>
</comment>
<evidence type="ECO:0000313" key="8">
    <source>
        <dbReference type="EMBL" id="PWA13593.1"/>
    </source>
</evidence>
<dbReference type="SMR" id="A0A2U1K8J2"/>
<dbReference type="InterPro" id="IPR032675">
    <property type="entry name" value="LRR_dom_sf"/>
</dbReference>
<evidence type="ECO:0000256" key="3">
    <source>
        <dbReference type="ARBA" id="ARBA00022729"/>
    </source>
</evidence>
<evidence type="ECO:0000256" key="4">
    <source>
        <dbReference type="ARBA" id="ARBA00022989"/>
    </source>
</evidence>
<dbReference type="PANTHER" id="PTHR48063:SF103">
    <property type="entry name" value="LEUCINE-RICH RECEPTOR-LIKE KINASE FAMILY PROTEIN"/>
    <property type="match status" value="1"/>
</dbReference>
<gene>
    <name evidence="8" type="ORF">CTI12_AA626280</name>
</gene>
<dbReference type="InterPro" id="IPR046956">
    <property type="entry name" value="RLP23-like"/>
</dbReference>
<protein>
    <submittedName>
        <fullName evidence="8">Leucine-rich repeat domain, L domain-like protein</fullName>
    </submittedName>
</protein>
<reference evidence="8 9" key="1">
    <citation type="journal article" date="2018" name="Mol. Plant">
        <title>The genome of Artemisia annua provides insight into the evolution of Asteraceae family and artemisinin biosynthesis.</title>
        <authorList>
            <person name="Shen Q."/>
            <person name="Zhang L."/>
            <person name="Liao Z."/>
            <person name="Wang S."/>
            <person name="Yan T."/>
            <person name="Shi P."/>
            <person name="Liu M."/>
            <person name="Fu X."/>
            <person name="Pan Q."/>
            <person name="Wang Y."/>
            <person name="Lv Z."/>
            <person name="Lu X."/>
            <person name="Zhang F."/>
            <person name="Jiang W."/>
            <person name="Ma Y."/>
            <person name="Chen M."/>
            <person name="Hao X."/>
            <person name="Li L."/>
            <person name="Tang Y."/>
            <person name="Lv G."/>
            <person name="Zhou Y."/>
            <person name="Sun X."/>
            <person name="Brodelius P.E."/>
            <person name="Rose J.K.C."/>
            <person name="Tang K."/>
        </authorList>
    </citation>
    <scope>NUCLEOTIDE SEQUENCE [LARGE SCALE GENOMIC DNA]</scope>
    <source>
        <strain evidence="9">cv. Huhao1</strain>
        <tissue evidence="8">Leaf</tissue>
    </source>
</reference>
<dbReference type="EMBL" id="PKPP01039364">
    <property type="protein sequence ID" value="PWA13593.1"/>
    <property type="molecule type" value="Genomic_DNA"/>
</dbReference>
<keyword evidence="6" id="KW-0325">Glycoprotein</keyword>
<sequence length="157" mass="17581">MTELQILDLSKNSFSGGLPPSMSRMNFLNYLDVSHNNLSGRIPSGTQLQSFEPSRYIGNAELCGPPLPKSCPGDKELEVTPVVGESKSDGEAIDELMRWFYIGGASGFVTAFCIVFGTLLLNRRARYAFFRCQDSLKDWVYVKVAVFMARWRRVARA</sequence>
<dbReference type="OrthoDB" id="1748906at2759"/>
<keyword evidence="9" id="KW-1185">Reference proteome</keyword>
<evidence type="ECO:0000256" key="2">
    <source>
        <dbReference type="ARBA" id="ARBA00022692"/>
    </source>
</evidence>
<organism evidence="8 9">
    <name type="scientific">Artemisia annua</name>
    <name type="common">Sweet wormwood</name>
    <dbReference type="NCBI Taxonomy" id="35608"/>
    <lineage>
        <taxon>Eukaryota</taxon>
        <taxon>Viridiplantae</taxon>
        <taxon>Streptophyta</taxon>
        <taxon>Embryophyta</taxon>
        <taxon>Tracheophyta</taxon>
        <taxon>Spermatophyta</taxon>
        <taxon>Magnoliopsida</taxon>
        <taxon>eudicotyledons</taxon>
        <taxon>Gunneridae</taxon>
        <taxon>Pentapetalae</taxon>
        <taxon>asterids</taxon>
        <taxon>campanulids</taxon>
        <taxon>Asterales</taxon>
        <taxon>Asteraceae</taxon>
        <taxon>Asteroideae</taxon>
        <taxon>Anthemideae</taxon>
        <taxon>Artemisiinae</taxon>
        <taxon>Artemisia</taxon>
    </lineage>
</organism>
<evidence type="ECO:0000256" key="7">
    <source>
        <dbReference type="SAM" id="Phobius"/>
    </source>
</evidence>
<comment type="subcellular location">
    <subcellularLocation>
        <location evidence="1">Membrane</location>
        <topology evidence="1">Single-pass type I membrane protein</topology>
    </subcellularLocation>
</comment>
<accession>A0A2U1K8J2</accession>
<keyword evidence="4 7" id="KW-1133">Transmembrane helix</keyword>
<dbReference type="Pfam" id="PF00560">
    <property type="entry name" value="LRR_1"/>
    <property type="match status" value="2"/>
</dbReference>
<dbReference type="Gene3D" id="3.80.10.10">
    <property type="entry name" value="Ribonuclease Inhibitor"/>
    <property type="match status" value="1"/>
</dbReference>
<keyword evidence="5 7" id="KW-0472">Membrane</keyword>
<keyword evidence="3" id="KW-0732">Signal</keyword>
<dbReference type="SUPFAM" id="SSF52058">
    <property type="entry name" value="L domain-like"/>
    <property type="match status" value="1"/>
</dbReference>
<dbReference type="PANTHER" id="PTHR48063">
    <property type="entry name" value="LRR RECEPTOR-LIKE KINASE"/>
    <property type="match status" value="1"/>
</dbReference>
<dbReference type="Proteomes" id="UP000245207">
    <property type="component" value="Unassembled WGS sequence"/>
</dbReference>
<dbReference type="InterPro" id="IPR001611">
    <property type="entry name" value="Leu-rich_rpt"/>
</dbReference>
<evidence type="ECO:0000256" key="1">
    <source>
        <dbReference type="ARBA" id="ARBA00004479"/>
    </source>
</evidence>
<evidence type="ECO:0000313" key="9">
    <source>
        <dbReference type="Proteomes" id="UP000245207"/>
    </source>
</evidence>
<proteinExistence type="predicted"/>
<evidence type="ECO:0000256" key="6">
    <source>
        <dbReference type="ARBA" id="ARBA00023180"/>
    </source>
</evidence>